<name>A0A238ZY39_9PROT</name>
<feature type="transmembrane region" description="Helical" evidence="6">
    <location>
        <begin position="210"/>
        <end position="233"/>
    </location>
</feature>
<dbReference type="PANTHER" id="PTHR32322:SF2">
    <property type="entry name" value="EAMA DOMAIN-CONTAINING PROTEIN"/>
    <property type="match status" value="1"/>
</dbReference>
<feature type="transmembrane region" description="Helical" evidence="6">
    <location>
        <begin position="96"/>
        <end position="114"/>
    </location>
</feature>
<reference evidence="9" key="1">
    <citation type="submission" date="2017-06" db="EMBL/GenBank/DDBJ databases">
        <authorList>
            <person name="Varghese N."/>
            <person name="Submissions S."/>
        </authorList>
    </citation>
    <scope>NUCLEOTIDE SEQUENCE [LARGE SCALE GENOMIC DNA]</scope>
    <source>
        <strain evidence="9">Ca-68</strain>
    </source>
</reference>
<evidence type="ECO:0000259" key="7">
    <source>
        <dbReference type="Pfam" id="PF00892"/>
    </source>
</evidence>
<feature type="transmembrane region" description="Helical" evidence="6">
    <location>
        <begin position="126"/>
        <end position="143"/>
    </location>
</feature>
<keyword evidence="5 6" id="KW-0472">Membrane</keyword>
<dbReference type="Proteomes" id="UP000198305">
    <property type="component" value="Unassembled WGS sequence"/>
</dbReference>
<evidence type="ECO:0000313" key="8">
    <source>
        <dbReference type="EMBL" id="SNR87808.1"/>
    </source>
</evidence>
<feature type="domain" description="EamA" evidence="7">
    <location>
        <begin position="150"/>
        <end position="284"/>
    </location>
</feature>
<evidence type="ECO:0000256" key="3">
    <source>
        <dbReference type="ARBA" id="ARBA00022692"/>
    </source>
</evidence>
<dbReference type="InterPro" id="IPR000620">
    <property type="entry name" value="EamA_dom"/>
</dbReference>
<evidence type="ECO:0000313" key="9">
    <source>
        <dbReference type="Proteomes" id="UP000198305"/>
    </source>
</evidence>
<accession>A0A238ZY39</accession>
<sequence>MHFSRQHILIGLALFALYFIWGSTYLAMRIAIESLPPFMMAAIRFIVAGGVLYLWLRWRGKPAPTLRQWGGASLVGLFLLVIGNGGVAYAEQTVSSGVAALAVATMPLWAAVFSRIWGYAPSSREWLGILLGTVGVVVLNLGAEMRASPLGAMVLLLASASWAFGSLLGKHLPMPQGVMASAAQMLCGGVMLLGASWMHHEAIPQTIEPAAIYAVLYLIVFGSLIAYSAYLFLYNAVRPALATSYAFVNPLVAMILGAWLAGEALGHAEFYALVLIMLAVVLVLPLGRRR</sequence>
<organism evidence="8 9">
    <name type="scientific">Methylobacillus rhizosphaerae</name>
    <dbReference type="NCBI Taxonomy" id="551994"/>
    <lineage>
        <taxon>Bacteria</taxon>
        <taxon>Pseudomonadati</taxon>
        <taxon>Pseudomonadota</taxon>
        <taxon>Betaproteobacteria</taxon>
        <taxon>Nitrosomonadales</taxon>
        <taxon>Methylophilaceae</taxon>
        <taxon>Methylobacillus</taxon>
    </lineage>
</organism>
<dbReference type="OrthoDB" id="9812547at2"/>
<comment type="similarity">
    <text evidence="2">Belongs to the EamA transporter family.</text>
</comment>
<dbReference type="NCBIfam" id="NF008432">
    <property type="entry name" value="PRK11272.1"/>
    <property type="match status" value="1"/>
</dbReference>
<feature type="transmembrane region" description="Helical" evidence="6">
    <location>
        <begin position="68"/>
        <end position="90"/>
    </location>
</feature>
<dbReference type="SUPFAM" id="SSF103481">
    <property type="entry name" value="Multidrug resistance efflux transporter EmrE"/>
    <property type="match status" value="2"/>
</dbReference>
<keyword evidence="4 6" id="KW-1133">Transmembrane helix</keyword>
<keyword evidence="9" id="KW-1185">Reference proteome</keyword>
<feature type="domain" description="EamA" evidence="7">
    <location>
        <begin position="12"/>
        <end position="140"/>
    </location>
</feature>
<protein>
    <submittedName>
        <fullName evidence="8">EamA-like transporter family protein</fullName>
    </submittedName>
</protein>
<dbReference type="AlphaFoldDB" id="A0A238ZY39"/>
<dbReference type="InterPro" id="IPR050638">
    <property type="entry name" value="AA-Vitamin_Transporters"/>
</dbReference>
<gene>
    <name evidence="8" type="ORF">SAMN05192560_1538</name>
</gene>
<feature type="transmembrane region" description="Helical" evidence="6">
    <location>
        <begin position="268"/>
        <end position="287"/>
    </location>
</feature>
<dbReference type="EMBL" id="FZOA01000006">
    <property type="protein sequence ID" value="SNR87808.1"/>
    <property type="molecule type" value="Genomic_DNA"/>
</dbReference>
<evidence type="ECO:0000256" key="2">
    <source>
        <dbReference type="ARBA" id="ARBA00007362"/>
    </source>
</evidence>
<feature type="transmembrane region" description="Helical" evidence="6">
    <location>
        <begin position="38"/>
        <end position="56"/>
    </location>
</feature>
<dbReference type="Pfam" id="PF00892">
    <property type="entry name" value="EamA"/>
    <property type="match status" value="2"/>
</dbReference>
<evidence type="ECO:0000256" key="5">
    <source>
        <dbReference type="ARBA" id="ARBA00023136"/>
    </source>
</evidence>
<feature type="transmembrane region" description="Helical" evidence="6">
    <location>
        <begin position="180"/>
        <end position="198"/>
    </location>
</feature>
<evidence type="ECO:0000256" key="1">
    <source>
        <dbReference type="ARBA" id="ARBA00004141"/>
    </source>
</evidence>
<evidence type="ECO:0000256" key="4">
    <source>
        <dbReference type="ARBA" id="ARBA00022989"/>
    </source>
</evidence>
<feature type="transmembrane region" description="Helical" evidence="6">
    <location>
        <begin position="245"/>
        <end position="262"/>
    </location>
</feature>
<evidence type="ECO:0000256" key="6">
    <source>
        <dbReference type="SAM" id="Phobius"/>
    </source>
</evidence>
<feature type="transmembrane region" description="Helical" evidence="6">
    <location>
        <begin position="149"/>
        <end position="168"/>
    </location>
</feature>
<dbReference type="GO" id="GO:0016020">
    <property type="term" value="C:membrane"/>
    <property type="evidence" value="ECO:0007669"/>
    <property type="project" value="UniProtKB-SubCell"/>
</dbReference>
<dbReference type="PANTHER" id="PTHR32322">
    <property type="entry name" value="INNER MEMBRANE TRANSPORTER"/>
    <property type="match status" value="1"/>
</dbReference>
<comment type="subcellular location">
    <subcellularLocation>
        <location evidence="1">Membrane</location>
        <topology evidence="1">Multi-pass membrane protein</topology>
    </subcellularLocation>
</comment>
<feature type="transmembrane region" description="Helical" evidence="6">
    <location>
        <begin position="12"/>
        <end position="32"/>
    </location>
</feature>
<dbReference type="InterPro" id="IPR037185">
    <property type="entry name" value="EmrE-like"/>
</dbReference>
<keyword evidence="3 6" id="KW-0812">Transmembrane</keyword>
<proteinExistence type="inferred from homology"/>